<dbReference type="PROSITE" id="PS51352">
    <property type="entry name" value="THIOREDOXIN_2"/>
    <property type="match status" value="1"/>
</dbReference>
<evidence type="ECO:0000256" key="1">
    <source>
        <dbReference type="ARBA" id="ARBA00010996"/>
    </source>
</evidence>
<proteinExistence type="inferred from homology"/>
<comment type="caution">
    <text evidence="5">The sequence shown here is derived from an EMBL/GenBank/DDBJ whole genome shotgun (WGS) entry which is preliminary data.</text>
</comment>
<keyword evidence="3" id="KW-1133">Transmembrane helix</keyword>
<dbReference type="FunFam" id="3.40.30.10:FF:000013">
    <property type="entry name" value="Blast:Protein SCO1 homolog, mitochondrial"/>
    <property type="match status" value="1"/>
</dbReference>
<feature type="domain" description="Thioredoxin" evidence="4">
    <location>
        <begin position="45"/>
        <end position="206"/>
    </location>
</feature>
<comment type="similarity">
    <text evidence="1">Belongs to the SCO1/2 family.</text>
</comment>
<feature type="transmembrane region" description="Helical" evidence="3">
    <location>
        <begin position="21"/>
        <end position="39"/>
    </location>
</feature>
<dbReference type="EMBL" id="MLJW01000028">
    <property type="protein sequence ID" value="OIR09144.1"/>
    <property type="molecule type" value="Genomic_DNA"/>
</dbReference>
<dbReference type="InterPro" id="IPR013766">
    <property type="entry name" value="Thioredoxin_domain"/>
</dbReference>
<dbReference type="PANTHER" id="PTHR12151">
    <property type="entry name" value="ELECTRON TRANSPORT PROTIN SCO1/SENC FAMILY MEMBER"/>
    <property type="match status" value="1"/>
</dbReference>
<evidence type="ECO:0000259" key="4">
    <source>
        <dbReference type="PROSITE" id="PS51352"/>
    </source>
</evidence>
<evidence type="ECO:0000256" key="2">
    <source>
        <dbReference type="ARBA" id="ARBA00023008"/>
    </source>
</evidence>
<keyword evidence="3" id="KW-0812">Transmembrane</keyword>
<evidence type="ECO:0000256" key="3">
    <source>
        <dbReference type="SAM" id="Phobius"/>
    </source>
</evidence>
<dbReference type="InterPro" id="IPR036249">
    <property type="entry name" value="Thioredoxin-like_sf"/>
</dbReference>
<protein>
    <recommendedName>
        <fullName evidence="4">Thioredoxin domain-containing protein</fullName>
    </recommendedName>
</protein>
<dbReference type="InterPro" id="IPR003782">
    <property type="entry name" value="SCO1/SenC"/>
</dbReference>
<dbReference type="AlphaFoldDB" id="A0A1J5SYM9"/>
<dbReference type="SUPFAM" id="SSF52833">
    <property type="entry name" value="Thioredoxin-like"/>
    <property type="match status" value="1"/>
</dbReference>
<name>A0A1J5SYM9_9ZZZZ</name>
<sequence length="206" mass="22460">MARIQSRKQKKVDQASRKAGRILAGIAAAVVVVAIGLFWRMDTVLPGGSVGGPFTLEDQSGHTVTGASYRGKLMLIYFGYTYCPDICPTTLGGIGRALDQLTPQQRAQIVPIFISVDPKRDTVDQLSQYVRNFMPDLVGLTGSPDQVQTVMREFRVYAKKVPGDGPNYTVDHSSILYLMDRQGKFLKPFPGSIPANDLAAALKKAL</sequence>
<dbReference type="Pfam" id="PF02630">
    <property type="entry name" value="SCO1-SenC"/>
    <property type="match status" value="1"/>
</dbReference>
<accession>A0A1J5SYM9</accession>
<keyword evidence="3" id="KW-0472">Membrane</keyword>
<dbReference type="Gene3D" id="3.40.30.10">
    <property type="entry name" value="Glutaredoxin"/>
    <property type="match status" value="1"/>
</dbReference>
<dbReference type="PANTHER" id="PTHR12151:SF25">
    <property type="entry name" value="LINALOOL DEHYDRATASE_ISOMERASE DOMAIN-CONTAINING PROTEIN"/>
    <property type="match status" value="1"/>
</dbReference>
<organism evidence="5">
    <name type="scientific">mine drainage metagenome</name>
    <dbReference type="NCBI Taxonomy" id="410659"/>
    <lineage>
        <taxon>unclassified sequences</taxon>
        <taxon>metagenomes</taxon>
        <taxon>ecological metagenomes</taxon>
    </lineage>
</organism>
<evidence type="ECO:0000313" key="5">
    <source>
        <dbReference type="EMBL" id="OIR09144.1"/>
    </source>
</evidence>
<keyword evidence="2" id="KW-0186">Copper</keyword>
<gene>
    <name evidence="5" type="ORF">GALL_87510</name>
</gene>
<dbReference type="CDD" id="cd02968">
    <property type="entry name" value="SCO"/>
    <property type="match status" value="1"/>
</dbReference>
<reference evidence="5" key="1">
    <citation type="submission" date="2016-10" db="EMBL/GenBank/DDBJ databases">
        <title>Sequence of Gallionella enrichment culture.</title>
        <authorList>
            <person name="Poehlein A."/>
            <person name="Muehling M."/>
            <person name="Daniel R."/>
        </authorList>
    </citation>
    <scope>NUCLEOTIDE SEQUENCE</scope>
</reference>